<feature type="compositionally biased region" description="Basic and acidic residues" evidence="1">
    <location>
        <begin position="159"/>
        <end position="168"/>
    </location>
</feature>
<gene>
    <name evidence="3" type="ORF">I2501_27730</name>
</gene>
<keyword evidence="2" id="KW-0812">Transmembrane</keyword>
<feature type="transmembrane region" description="Helical" evidence="2">
    <location>
        <begin position="78"/>
        <end position="99"/>
    </location>
</feature>
<proteinExistence type="predicted"/>
<feature type="transmembrane region" description="Helical" evidence="2">
    <location>
        <begin position="119"/>
        <end position="142"/>
    </location>
</feature>
<organism evidence="3 4">
    <name type="scientific">Streptacidiphilus fuscans</name>
    <dbReference type="NCBI Taxonomy" id="2789292"/>
    <lineage>
        <taxon>Bacteria</taxon>
        <taxon>Bacillati</taxon>
        <taxon>Actinomycetota</taxon>
        <taxon>Actinomycetes</taxon>
        <taxon>Kitasatosporales</taxon>
        <taxon>Streptomycetaceae</taxon>
        <taxon>Streptacidiphilus</taxon>
    </lineage>
</organism>
<accession>A0A931B652</accession>
<reference evidence="3" key="1">
    <citation type="submission" date="2020-11" db="EMBL/GenBank/DDBJ databases">
        <title>Isolation and identification of active actinomycetes.</title>
        <authorList>
            <person name="Yu B."/>
        </authorList>
    </citation>
    <scope>NUCLEOTIDE SEQUENCE</scope>
    <source>
        <strain evidence="3">NEAU-YB345</strain>
    </source>
</reference>
<feature type="region of interest" description="Disordered" evidence="1">
    <location>
        <begin position="151"/>
        <end position="293"/>
    </location>
</feature>
<feature type="compositionally biased region" description="Polar residues" evidence="1">
    <location>
        <begin position="206"/>
        <end position="216"/>
    </location>
</feature>
<dbReference type="RefSeq" id="WP_196196983.1">
    <property type="nucleotide sequence ID" value="NZ_JADPRT010000013.1"/>
</dbReference>
<keyword evidence="2" id="KW-0472">Membrane</keyword>
<sequence length="375" mass="39705">MTKSRPRRRLSGWDLAAILALGAAGSALSYDALRQMAAAIHIRPQLTYLFPLLLDGFIAYGVRAVVLLRRAALHARAYAWSLFSAATAASVWANALHAVTLNNQAAQHDSTDGLRLSNLTVGILSTLAPLALGGAVHLYIVIARHHSAEDDSDLAVSHDTVKGDRAESRSAATQTPARHVDPALAFRAARRLTDKQARTHRPAQLADTQGNRTPVSPDSAPPEATPPQTGPATPSATPALTGDDNARASQGVLVEPADNAESATAGGDAVSPSTDRRADRTDAATSTTWRSSARAEVMRRPALTARTDPAADLDHLLPIARNAAAEAGRLNRAVVADGIRASGYRISNERVTEVMRALRNPSTNPPAKPPGRHRR</sequence>
<evidence type="ECO:0000313" key="4">
    <source>
        <dbReference type="Proteomes" id="UP000657385"/>
    </source>
</evidence>
<evidence type="ECO:0000256" key="1">
    <source>
        <dbReference type="SAM" id="MobiDB-lite"/>
    </source>
</evidence>
<evidence type="ECO:0000313" key="3">
    <source>
        <dbReference type="EMBL" id="MBF9071819.1"/>
    </source>
</evidence>
<dbReference type="EMBL" id="JADPRT010000013">
    <property type="protein sequence ID" value="MBF9071819.1"/>
    <property type="molecule type" value="Genomic_DNA"/>
</dbReference>
<dbReference type="Pfam" id="PF10935">
    <property type="entry name" value="DUF2637"/>
    <property type="match status" value="1"/>
</dbReference>
<dbReference type="InterPro" id="IPR021235">
    <property type="entry name" value="DUF2637"/>
</dbReference>
<name>A0A931B652_9ACTN</name>
<evidence type="ECO:0000256" key="2">
    <source>
        <dbReference type="SAM" id="Phobius"/>
    </source>
</evidence>
<keyword evidence="4" id="KW-1185">Reference proteome</keyword>
<feature type="transmembrane region" description="Helical" evidence="2">
    <location>
        <begin position="45"/>
        <end position="66"/>
    </location>
</feature>
<dbReference type="Proteomes" id="UP000657385">
    <property type="component" value="Unassembled WGS sequence"/>
</dbReference>
<protein>
    <submittedName>
        <fullName evidence="3">DUF2637 domain-containing protein</fullName>
    </submittedName>
</protein>
<keyword evidence="2" id="KW-1133">Transmembrane helix</keyword>
<comment type="caution">
    <text evidence="3">The sequence shown here is derived from an EMBL/GenBank/DDBJ whole genome shotgun (WGS) entry which is preliminary data.</text>
</comment>
<feature type="compositionally biased region" description="Pro residues" evidence="1">
    <location>
        <begin position="219"/>
        <end position="229"/>
    </location>
</feature>
<feature type="compositionally biased region" description="Low complexity" evidence="1">
    <location>
        <begin position="283"/>
        <end position="293"/>
    </location>
</feature>
<dbReference type="AlphaFoldDB" id="A0A931B652"/>